<dbReference type="SUPFAM" id="SSF53098">
    <property type="entry name" value="Ribonuclease H-like"/>
    <property type="match status" value="2"/>
</dbReference>
<evidence type="ECO:0000313" key="3">
    <source>
        <dbReference type="Proteomes" id="UP000077202"/>
    </source>
</evidence>
<dbReference type="InterPro" id="IPR000477">
    <property type="entry name" value="RT_dom"/>
</dbReference>
<dbReference type="EMBL" id="LVLJ01003561">
    <property type="protein sequence ID" value="OAE20886.1"/>
    <property type="molecule type" value="Genomic_DNA"/>
</dbReference>
<dbReference type="InterPro" id="IPR012337">
    <property type="entry name" value="RNaseH-like_sf"/>
</dbReference>
<dbReference type="GO" id="GO:0015074">
    <property type="term" value="P:DNA integration"/>
    <property type="evidence" value="ECO:0007669"/>
    <property type="project" value="InterPro"/>
</dbReference>
<feature type="domain" description="Integrase catalytic" evidence="1">
    <location>
        <begin position="231"/>
        <end position="317"/>
    </location>
</feature>
<comment type="caution">
    <text evidence="2">The sequence shown here is derived from an EMBL/GenBank/DDBJ whole genome shotgun (WGS) entry which is preliminary data.</text>
</comment>
<dbReference type="AlphaFoldDB" id="A0A176VM93"/>
<dbReference type="PANTHER" id="PTHR37984:SF5">
    <property type="entry name" value="PROTEIN NYNRIN-LIKE"/>
    <property type="match status" value="1"/>
</dbReference>
<dbReference type="InterPro" id="IPR050951">
    <property type="entry name" value="Retrovirus_Pol_polyprotein"/>
</dbReference>
<dbReference type="Gene3D" id="3.30.420.10">
    <property type="entry name" value="Ribonuclease H-like superfamily/Ribonuclease H"/>
    <property type="match status" value="2"/>
</dbReference>
<dbReference type="InterPro" id="IPR043502">
    <property type="entry name" value="DNA/RNA_pol_sf"/>
</dbReference>
<dbReference type="Gene3D" id="3.10.10.10">
    <property type="entry name" value="HIV Type 1 Reverse Transcriptase, subunit A, domain 1"/>
    <property type="match status" value="1"/>
</dbReference>
<reference evidence="2" key="1">
    <citation type="submission" date="2016-03" db="EMBL/GenBank/DDBJ databases">
        <title>Mechanisms controlling the formation of the plant cell surface in tip-growing cells are functionally conserved among land plants.</title>
        <authorList>
            <person name="Honkanen S."/>
            <person name="Jones V.A."/>
            <person name="Morieri G."/>
            <person name="Champion C."/>
            <person name="Hetherington A.J."/>
            <person name="Kelly S."/>
            <person name="Saint-Marcoux D."/>
            <person name="Proust H."/>
            <person name="Prescott H."/>
            <person name="Dolan L."/>
        </authorList>
    </citation>
    <scope>NUCLEOTIDE SEQUENCE [LARGE SCALE GENOMIC DNA]</scope>
    <source>
        <tissue evidence="2">Whole gametophyte</tissue>
    </source>
</reference>
<proteinExistence type="predicted"/>
<evidence type="ECO:0000313" key="2">
    <source>
        <dbReference type="EMBL" id="OAE20886.1"/>
    </source>
</evidence>
<dbReference type="InterPro" id="IPR001584">
    <property type="entry name" value="Integrase_cat-core"/>
</dbReference>
<name>A0A176VM93_MARPO</name>
<dbReference type="GO" id="GO:0003676">
    <property type="term" value="F:nucleic acid binding"/>
    <property type="evidence" value="ECO:0007669"/>
    <property type="project" value="InterPro"/>
</dbReference>
<gene>
    <name evidence="2" type="ORF">AXG93_3256s1330</name>
</gene>
<dbReference type="PANTHER" id="PTHR37984">
    <property type="entry name" value="PROTEIN CBG26694"/>
    <property type="match status" value="1"/>
</dbReference>
<dbReference type="SUPFAM" id="SSF56672">
    <property type="entry name" value="DNA/RNA polymerases"/>
    <property type="match status" value="1"/>
</dbReference>
<dbReference type="InterPro" id="IPR043128">
    <property type="entry name" value="Rev_trsase/Diguanyl_cyclase"/>
</dbReference>
<dbReference type="InterPro" id="IPR036397">
    <property type="entry name" value="RNaseH_sf"/>
</dbReference>
<dbReference type="GO" id="GO:0004519">
    <property type="term" value="F:endonuclease activity"/>
    <property type="evidence" value="ECO:0007669"/>
    <property type="project" value="UniProtKB-KW"/>
</dbReference>
<dbReference type="Proteomes" id="UP000077202">
    <property type="component" value="Unassembled WGS sequence"/>
</dbReference>
<sequence length="317" mass="36070">MKELGALIGPVANAGGVQDQDSVWGFNSHGKDCLYQWRFLPFGLKNAPAEFQRVMDRILAGLDFVRCYIDDILFTLVTDHQLLKWLMESDKLTGKLARWTLILHEYYFQVVHRPGVANLDADGLSQNPCTSQEDDTGGRWHVEVDEEMVPSWHASAFMCWLRGDFTREYHLTSYSTKRVVLSHFGAPIESLTDQGTEFKGEFQVLCDKALIDHRTTLRDHPEADDLAERVVQTVKKALRKVLSHFGASAESLTDQGTKFKGEFQVLCDKALIDHRTTLRDHPEADDLAERVVQTVKKALRKYGLQKGHLEDLNMQLP</sequence>
<protein>
    <recommendedName>
        <fullName evidence="1">Integrase catalytic domain-containing protein</fullName>
    </recommendedName>
</protein>
<organism evidence="2 3">
    <name type="scientific">Marchantia polymorpha subsp. ruderalis</name>
    <dbReference type="NCBI Taxonomy" id="1480154"/>
    <lineage>
        <taxon>Eukaryota</taxon>
        <taxon>Viridiplantae</taxon>
        <taxon>Streptophyta</taxon>
        <taxon>Embryophyta</taxon>
        <taxon>Marchantiophyta</taxon>
        <taxon>Marchantiopsida</taxon>
        <taxon>Marchantiidae</taxon>
        <taxon>Marchantiales</taxon>
        <taxon>Marchantiaceae</taxon>
        <taxon>Marchantia</taxon>
    </lineage>
</organism>
<dbReference type="PROSITE" id="PS50994">
    <property type="entry name" value="INTEGRASE"/>
    <property type="match status" value="1"/>
</dbReference>
<dbReference type="GO" id="GO:0016787">
    <property type="term" value="F:hydrolase activity"/>
    <property type="evidence" value="ECO:0007669"/>
    <property type="project" value="UniProtKB-KW"/>
</dbReference>
<accession>A0A176VM93</accession>
<dbReference type="Pfam" id="PF00078">
    <property type="entry name" value="RVT_1"/>
    <property type="match status" value="1"/>
</dbReference>
<keyword evidence="3" id="KW-1185">Reference proteome</keyword>
<dbReference type="Gene3D" id="3.30.70.270">
    <property type="match status" value="1"/>
</dbReference>
<evidence type="ECO:0000259" key="1">
    <source>
        <dbReference type="PROSITE" id="PS50994"/>
    </source>
</evidence>
<dbReference type="GO" id="GO:0003964">
    <property type="term" value="F:RNA-directed DNA polymerase activity"/>
    <property type="evidence" value="ECO:0007669"/>
    <property type="project" value="UniProtKB-KW"/>
</dbReference>